<dbReference type="STRING" id="170623.SAMN04244579_04900"/>
<organism evidence="1 2">
    <name type="scientific">Azotobacter beijerinckii</name>
    <dbReference type="NCBI Taxonomy" id="170623"/>
    <lineage>
        <taxon>Bacteria</taxon>
        <taxon>Pseudomonadati</taxon>
        <taxon>Pseudomonadota</taxon>
        <taxon>Gammaproteobacteria</taxon>
        <taxon>Pseudomonadales</taxon>
        <taxon>Pseudomonadaceae</taxon>
        <taxon>Azotobacter</taxon>
    </lineage>
</organism>
<evidence type="ECO:0000313" key="1">
    <source>
        <dbReference type="EMBL" id="SEJ60802.1"/>
    </source>
</evidence>
<name>A0A1H7AFH4_9GAMM</name>
<evidence type="ECO:0000313" key="2">
    <source>
        <dbReference type="Proteomes" id="UP000199005"/>
    </source>
</evidence>
<accession>A0A1H7AFH4</accession>
<sequence length="140" mass="15880">MQIFRSPHLNLLSHSAWADAVTDSQPHKTLQDIFPDSGKASTITLEQVFGNDTATIQLGLEANARLKDEQSEEGEAYRTMIQSANRVSPDLSNDPMFRQADEVRSTSYMDAFNKFFKLLYKINPIFFAVTRQHLEHMAGE</sequence>
<dbReference type="EMBL" id="FNYO01000211">
    <property type="protein sequence ID" value="SEJ60802.1"/>
    <property type="molecule type" value="Genomic_DNA"/>
</dbReference>
<dbReference type="Proteomes" id="UP000199005">
    <property type="component" value="Unassembled WGS sequence"/>
</dbReference>
<dbReference type="AlphaFoldDB" id="A0A1H7AFH4"/>
<gene>
    <name evidence="1" type="ORF">SAMN04244579_04900</name>
</gene>
<proteinExistence type="predicted"/>
<dbReference type="RefSeq" id="WP_090903346.1">
    <property type="nucleotide sequence ID" value="NZ_FNYO01000211.1"/>
</dbReference>
<reference evidence="1 2" key="1">
    <citation type="submission" date="2016-10" db="EMBL/GenBank/DDBJ databases">
        <authorList>
            <person name="de Groot N.N."/>
        </authorList>
    </citation>
    <scope>NUCLEOTIDE SEQUENCE [LARGE SCALE GENOMIC DNA]</scope>
    <source>
        <strain evidence="1 2">DSM 1041</strain>
    </source>
</reference>
<protein>
    <submittedName>
        <fullName evidence="1">Conjugal transfer mating pair stabilization protein TraN</fullName>
    </submittedName>
</protein>